<dbReference type="GeneTree" id="ENSGT00940000155492"/>
<proteinExistence type="predicted"/>
<dbReference type="GO" id="GO:0005737">
    <property type="term" value="C:cytoplasm"/>
    <property type="evidence" value="ECO:0007669"/>
    <property type="project" value="InterPro"/>
</dbReference>
<dbReference type="AlphaFoldDB" id="A0A8C8HJX8"/>
<dbReference type="Ensembl" id="ENSOTST00005071723.2">
    <property type="protein sequence ID" value="ENSOTSP00005066047.1"/>
    <property type="gene ID" value="ENSOTSG00005031513.2"/>
</dbReference>
<organism evidence="2 3">
    <name type="scientific">Oncorhynchus tshawytscha</name>
    <name type="common">Chinook salmon</name>
    <name type="synonym">Salmo tshawytscha</name>
    <dbReference type="NCBI Taxonomy" id="74940"/>
    <lineage>
        <taxon>Eukaryota</taxon>
        <taxon>Metazoa</taxon>
        <taxon>Chordata</taxon>
        <taxon>Craniata</taxon>
        <taxon>Vertebrata</taxon>
        <taxon>Euteleostomi</taxon>
        <taxon>Actinopterygii</taxon>
        <taxon>Neopterygii</taxon>
        <taxon>Teleostei</taxon>
        <taxon>Protacanthopterygii</taxon>
        <taxon>Salmoniformes</taxon>
        <taxon>Salmonidae</taxon>
        <taxon>Salmoninae</taxon>
        <taxon>Oncorhynchus</taxon>
    </lineage>
</organism>
<dbReference type="InterPro" id="IPR004148">
    <property type="entry name" value="BAR_dom"/>
</dbReference>
<name>A0A8C8HJX8_ONCTS</name>
<dbReference type="GO" id="GO:0005096">
    <property type="term" value="F:GTPase activator activity"/>
    <property type="evidence" value="ECO:0007669"/>
    <property type="project" value="InterPro"/>
</dbReference>
<dbReference type="PANTHER" id="PTHR12552">
    <property type="entry name" value="OLIGOPHRENIN 1"/>
    <property type="match status" value="1"/>
</dbReference>
<accession>A0A8C8HJX8</accession>
<sequence>MGQPTLVFSDHFLDSLDFREWLKYHEIELDRTNKFINELIKEGTIALLLTRTHNLLNAVRKFSQSLQEFQFECIGDAEMDDEVNIGKSNETRPRRERVISCYCGAGSEDNIHSIEVIKYT</sequence>
<dbReference type="Gene3D" id="1.20.1270.60">
    <property type="entry name" value="Arfaptin homology (AH) domain/BAR domain"/>
    <property type="match status" value="1"/>
</dbReference>
<feature type="domain" description="BAR" evidence="1">
    <location>
        <begin position="7"/>
        <end position="82"/>
    </location>
</feature>
<reference evidence="2" key="2">
    <citation type="submission" date="2025-09" db="UniProtKB">
        <authorList>
            <consortium name="Ensembl"/>
        </authorList>
    </citation>
    <scope>IDENTIFICATION</scope>
</reference>
<dbReference type="InterPro" id="IPR047234">
    <property type="entry name" value="GRAF_fam"/>
</dbReference>
<evidence type="ECO:0000313" key="2">
    <source>
        <dbReference type="Ensembl" id="ENSOTSP00005066047.1"/>
    </source>
</evidence>
<dbReference type="Pfam" id="PF16746">
    <property type="entry name" value="BAR_3"/>
    <property type="match status" value="1"/>
</dbReference>
<protein>
    <recommendedName>
        <fullName evidence="1">BAR domain-containing protein</fullName>
    </recommendedName>
</protein>
<dbReference type="PANTHER" id="PTHR12552:SF3">
    <property type="entry name" value="RHO GTPASE-ACTIVATING PROTEIN 42"/>
    <property type="match status" value="1"/>
</dbReference>
<evidence type="ECO:0000313" key="3">
    <source>
        <dbReference type="Proteomes" id="UP000694402"/>
    </source>
</evidence>
<reference evidence="2" key="1">
    <citation type="submission" date="2025-08" db="UniProtKB">
        <authorList>
            <consortium name="Ensembl"/>
        </authorList>
    </citation>
    <scope>IDENTIFICATION</scope>
</reference>
<dbReference type="InterPro" id="IPR027267">
    <property type="entry name" value="AH/BAR_dom_sf"/>
</dbReference>
<dbReference type="SUPFAM" id="SSF103657">
    <property type="entry name" value="BAR/IMD domain-like"/>
    <property type="match status" value="1"/>
</dbReference>
<evidence type="ECO:0000259" key="1">
    <source>
        <dbReference type="Pfam" id="PF16746"/>
    </source>
</evidence>
<keyword evidence="3" id="KW-1185">Reference proteome</keyword>
<dbReference type="Proteomes" id="UP000694402">
    <property type="component" value="Unassembled WGS sequence"/>
</dbReference>